<proteinExistence type="predicted"/>
<dbReference type="AlphaFoldDB" id="A0A6G1E6N0"/>
<feature type="chain" id="PRO_5026044862" evidence="1">
    <location>
        <begin position="19"/>
        <end position="83"/>
    </location>
</feature>
<evidence type="ECO:0000313" key="3">
    <source>
        <dbReference type="Proteomes" id="UP000479710"/>
    </source>
</evidence>
<organism evidence="2 3">
    <name type="scientific">Oryza meyeriana var. granulata</name>
    <dbReference type="NCBI Taxonomy" id="110450"/>
    <lineage>
        <taxon>Eukaryota</taxon>
        <taxon>Viridiplantae</taxon>
        <taxon>Streptophyta</taxon>
        <taxon>Embryophyta</taxon>
        <taxon>Tracheophyta</taxon>
        <taxon>Spermatophyta</taxon>
        <taxon>Magnoliopsida</taxon>
        <taxon>Liliopsida</taxon>
        <taxon>Poales</taxon>
        <taxon>Poaceae</taxon>
        <taxon>BOP clade</taxon>
        <taxon>Oryzoideae</taxon>
        <taxon>Oryzeae</taxon>
        <taxon>Oryzinae</taxon>
        <taxon>Oryza</taxon>
        <taxon>Oryza meyeriana</taxon>
    </lineage>
</organism>
<evidence type="ECO:0000256" key="1">
    <source>
        <dbReference type="SAM" id="SignalP"/>
    </source>
</evidence>
<dbReference type="EMBL" id="SPHZ02000005">
    <property type="protein sequence ID" value="KAF0920429.1"/>
    <property type="molecule type" value="Genomic_DNA"/>
</dbReference>
<gene>
    <name evidence="2" type="ORF">E2562_034901</name>
</gene>
<reference evidence="2 3" key="1">
    <citation type="submission" date="2019-11" db="EMBL/GenBank/DDBJ databases">
        <title>Whole genome sequence of Oryza granulata.</title>
        <authorList>
            <person name="Li W."/>
        </authorList>
    </citation>
    <scope>NUCLEOTIDE SEQUENCE [LARGE SCALE GENOMIC DNA]</scope>
    <source>
        <strain evidence="3">cv. Menghai</strain>
        <tissue evidence="2">Leaf</tissue>
    </source>
</reference>
<name>A0A6G1E6N0_9ORYZ</name>
<protein>
    <submittedName>
        <fullName evidence="2">Uncharacterized protein</fullName>
    </submittedName>
</protein>
<keyword evidence="3" id="KW-1185">Reference proteome</keyword>
<keyword evidence="1" id="KW-0732">Signal</keyword>
<feature type="signal peptide" evidence="1">
    <location>
        <begin position="1"/>
        <end position="18"/>
    </location>
</feature>
<evidence type="ECO:0000313" key="2">
    <source>
        <dbReference type="EMBL" id="KAF0920429.1"/>
    </source>
</evidence>
<sequence>MAFVIAATLPLLTGNIAATLLWSLLPQPARVTGSLEFLRDNWIWWDEERGHGELRRPSRDPEMLMRKGMMTLQKKYKKCFSKG</sequence>
<accession>A0A6G1E6N0</accession>
<dbReference type="Proteomes" id="UP000479710">
    <property type="component" value="Unassembled WGS sequence"/>
</dbReference>
<comment type="caution">
    <text evidence="2">The sequence shown here is derived from an EMBL/GenBank/DDBJ whole genome shotgun (WGS) entry which is preliminary data.</text>
</comment>